<dbReference type="InterPro" id="IPR056231">
    <property type="entry name" value="VNG_1110C-like"/>
</dbReference>
<keyword evidence="2" id="KW-1185">Reference proteome</keyword>
<comment type="caution">
    <text evidence="1">The sequence shown here is derived from an EMBL/GenBank/DDBJ whole genome shotgun (WGS) entry which is preliminary data.</text>
</comment>
<dbReference type="RefSeq" id="WP_149082037.1">
    <property type="nucleotide sequence ID" value="NZ_VTAW01000018.1"/>
</dbReference>
<organism evidence="1 2">
    <name type="scientific">Natrialba swarupiae</name>
    <dbReference type="NCBI Taxonomy" id="2448032"/>
    <lineage>
        <taxon>Archaea</taxon>
        <taxon>Methanobacteriati</taxon>
        <taxon>Methanobacteriota</taxon>
        <taxon>Stenosarchaea group</taxon>
        <taxon>Halobacteria</taxon>
        <taxon>Halobacteriales</taxon>
        <taxon>Natrialbaceae</taxon>
        <taxon>Natrialba</taxon>
    </lineage>
</organism>
<reference evidence="1 2" key="1">
    <citation type="submission" date="2019-08" db="EMBL/GenBank/DDBJ databases">
        <title>Archaea genome.</title>
        <authorList>
            <person name="Kajale S."/>
            <person name="Shouche Y."/>
            <person name="Deshpande N."/>
            <person name="Sharma A."/>
        </authorList>
    </citation>
    <scope>NUCLEOTIDE SEQUENCE [LARGE SCALE GENOMIC DNA]</scope>
    <source>
        <strain evidence="1 2">ESP3B_9</strain>
    </source>
</reference>
<dbReference type="EMBL" id="VTAW01000018">
    <property type="protein sequence ID" value="TYT61391.1"/>
    <property type="molecule type" value="Genomic_DNA"/>
</dbReference>
<gene>
    <name evidence="1" type="ORF">FYC77_13560</name>
</gene>
<dbReference type="AlphaFoldDB" id="A0A5D5AQR4"/>
<name>A0A5D5AQR4_9EURY</name>
<dbReference type="Proteomes" id="UP000324104">
    <property type="component" value="Unassembled WGS sequence"/>
</dbReference>
<protein>
    <submittedName>
        <fullName evidence="1">Uncharacterized protein</fullName>
    </submittedName>
</protein>
<dbReference type="Pfam" id="PF24397">
    <property type="entry name" value="VNG_1110C"/>
    <property type="match status" value="1"/>
</dbReference>
<evidence type="ECO:0000313" key="2">
    <source>
        <dbReference type="Proteomes" id="UP000324104"/>
    </source>
</evidence>
<evidence type="ECO:0000313" key="1">
    <source>
        <dbReference type="EMBL" id="TYT61391.1"/>
    </source>
</evidence>
<accession>A0A5D5AQR4</accession>
<sequence length="67" mass="7823">MPESTRLRDSTQIVLRRETLESLECDLDSEFTVTVFRENEEFYRIIGSPVEIKAASEFLSRRGVNVR</sequence>
<proteinExistence type="predicted"/>